<dbReference type="EMBL" id="ACCL02000002">
    <property type="protein sequence ID" value="EET62429.1"/>
    <property type="molecule type" value="Genomic_DNA"/>
</dbReference>
<dbReference type="STRING" id="168384.SAMN05660368_02262"/>
<sequence>MRIIDDKTLFAVGDVILDELFVIHQVKVLKMDDKYDVFLPRKAGQNGWQNVIGIRDRNLLEDIKQKVKEAVMESAQLAYLPEDTVKAEVTLHKQGNIRGYAKLEIDGAVEINGIQIREKEGRLYTVYPYTLQGDNIQSLISLRSPFVREAMQQRILDAYREKAAESRTAEQRRMTT</sequence>
<dbReference type="SUPFAM" id="SSF160537">
    <property type="entry name" value="SpoVG-like"/>
    <property type="match status" value="2"/>
</dbReference>
<organism evidence="1 2">
    <name type="scientific">Marvinbryantia formatexigens DSM 14469</name>
    <dbReference type="NCBI Taxonomy" id="478749"/>
    <lineage>
        <taxon>Bacteria</taxon>
        <taxon>Bacillati</taxon>
        <taxon>Bacillota</taxon>
        <taxon>Clostridia</taxon>
        <taxon>Lachnospirales</taxon>
        <taxon>Lachnospiraceae</taxon>
        <taxon>Marvinbryantia</taxon>
    </lineage>
</organism>
<evidence type="ECO:0000313" key="1">
    <source>
        <dbReference type="EMBL" id="EET62429.1"/>
    </source>
</evidence>
<dbReference type="Proteomes" id="UP000005561">
    <property type="component" value="Unassembled WGS sequence"/>
</dbReference>
<protein>
    <recommendedName>
        <fullName evidence="3">SpoVG</fullName>
    </recommendedName>
</protein>
<name>C6LA22_9FIRM</name>
<gene>
    <name evidence="1" type="ORF">BRYFOR_05464</name>
</gene>
<accession>C6LA22</accession>
<reference evidence="1" key="1">
    <citation type="submission" date="2009-07" db="EMBL/GenBank/DDBJ databases">
        <authorList>
            <person name="Weinstock G."/>
            <person name="Sodergren E."/>
            <person name="Clifton S."/>
            <person name="Fulton L."/>
            <person name="Fulton B."/>
            <person name="Courtney L."/>
            <person name="Fronick C."/>
            <person name="Harrison M."/>
            <person name="Strong C."/>
            <person name="Farmer C."/>
            <person name="Delahaunty K."/>
            <person name="Markovic C."/>
            <person name="Hall O."/>
            <person name="Minx P."/>
            <person name="Tomlinson C."/>
            <person name="Mitreva M."/>
            <person name="Nelson J."/>
            <person name="Hou S."/>
            <person name="Wollam A."/>
            <person name="Pepin K.H."/>
            <person name="Johnson M."/>
            <person name="Bhonagiri V."/>
            <person name="Nash W.E."/>
            <person name="Warren W."/>
            <person name="Chinwalla A."/>
            <person name="Mardis E.R."/>
            <person name="Wilson R.K."/>
        </authorList>
    </citation>
    <scope>NUCLEOTIDE SEQUENCE [LARGE SCALE GENOMIC DNA]</scope>
    <source>
        <strain evidence="1">DSM 14469</strain>
    </source>
</reference>
<dbReference type="AlphaFoldDB" id="C6LA22"/>
<keyword evidence="2" id="KW-1185">Reference proteome</keyword>
<dbReference type="Gene3D" id="3.30.1120.40">
    <property type="entry name" value="Stage V sporulation protein G"/>
    <property type="match status" value="2"/>
</dbReference>
<dbReference type="GO" id="GO:0030435">
    <property type="term" value="P:sporulation resulting in formation of a cellular spore"/>
    <property type="evidence" value="ECO:0007669"/>
    <property type="project" value="InterPro"/>
</dbReference>
<comment type="caution">
    <text evidence="1">The sequence shown here is derived from an EMBL/GenBank/DDBJ whole genome shotgun (WGS) entry which is preliminary data.</text>
</comment>
<evidence type="ECO:0000313" key="2">
    <source>
        <dbReference type="Proteomes" id="UP000005561"/>
    </source>
</evidence>
<evidence type="ECO:0008006" key="3">
    <source>
        <dbReference type="Google" id="ProtNLM"/>
    </source>
</evidence>
<proteinExistence type="predicted"/>
<dbReference type="RefSeq" id="WP_006860264.1">
    <property type="nucleotide sequence ID" value="NZ_ACCL02000002.1"/>
</dbReference>
<dbReference type="InterPro" id="IPR036751">
    <property type="entry name" value="SpoVG_sf"/>
</dbReference>